<evidence type="ECO:0000256" key="1">
    <source>
        <dbReference type="SAM" id="MobiDB-lite"/>
    </source>
</evidence>
<reference evidence="2" key="1">
    <citation type="submission" date="2021-02" db="EMBL/GenBank/DDBJ databases">
        <authorList>
            <person name="Dougan E. K."/>
            <person name="Rhodes N."/>
            <person name="Thang M."/>
            <person name="Chan C."/>
        </authorList>
    </citation>
    <scope>NUCLEOTIDE SEQUENCE</scope>
</reference>
<dbReference type="EMBL" id="CAJNNW010007377">
    <property type="protein sequence ID" value="CAE8649202.1"/>
    <property type="molecule type" value="Genomic_DNA"/>
</dbReference>
<feature type="compositionally biased region" description="Polar residues" evidence="1">
    <location>
        <begin position="9"/>
        <end position="18"/>
    </location>
</feature>
<sequence length="381" mass="41095">MSRIDSTGFHDTSSTLSKHGTFRQGGPSCSEHSKELIGFSSLPVRGRAHQKMCVIMASACRLAVSYISLQGHSTESISDMSRIDSTGFHDTSSTLSKHVTFRQGGPSCSEHSKESIGFSSLPVRGRAHQKMCVIMASECRLAVSYISLQGQSTESISDMSRIDSTGFHDTSSTLSKHVTFRQGGPSCSEHSKESIGFSSLPVRGRAHQKMCVIMASACRLAVSYISLKGQSTASMSGVSCFHSTGFHDTSSTFSRLLTSRQGGPSCSEHSKELIGFSSLPVRGRAHQKMCVIMASECRLAVSYISLQGQSTESISDMSRIDSTGFHDTSSTLSKHVTFRQGGPSCSEHSKELIGFSSLPVRGRAHQKMCVIMASECRLAVF</sequence>
<gene>
    <name evidence="2" type="ORF">PGLA2088_LOCUS7219</name>
</gene>
<comment type="caution">
    <text evidence="2">The sequence shown here is derived from an EMBL/GenBank/DDBJ whole genome shotgun (WGS) entry which is preliminary data.</text>
</comment>
<proteinExistence type="predicted"/>
<dbReference type="Proteomes" id="UP000626109">
    <property type="component" value="Unassembled WGS sequence"/>
</dbReference>
<protein>
    <submittedName>
        <fullName evidence="2">Uncharacterized protein</fullName>
    </submittedName>
</protein>
<dbReference type="AlphaFoldDB" id="A0A813IE75"/>
<organism evidence="2 3">
    <name type="scientific">Polarella glacialis</name>
    <name type="common">Dinoflagellate</name>
    <dbReference type="NCBI Taxonomy" id="89957"/>
    <lineage>
        <taxon>Eukaryota</taxon>
        <taxon>Sar</taxon>
        <taxon>Alveolata</taxon>
        <taxon>Dinophyceae</taxon>
        <taxon>Suessiales</taxon>
        <taxon>Suessiaceae</taxon>
        <taxon>Polarella</taxon>
    </lineage>
</organism>
<evidence type="ECO:0000313" key="2">
    <source>
        <dbReference type="EMBL" id="CAE8649202.1"/>
    </source>
</evidence>
<name>A0A813IE75_POLGL</name>
<feature type="region of interest" description="Disordered" evidence="1">
    <location>
        <begin position="1"/>
        <end position="29"/>
    </location>
</feature>
<evidence type="ECO:0000313" key="3">
    <source>
        <dbReference type="Proteomes" id="UP000626109"/>
    </source>
</evidence>
<accession>A0A813IE75</accession>